<dbReference type="PANTHER" id="PTHR43884">
    <property type="entry name" value="ACYL-COA DEHYDROGENASE"/>
    <property type="match status" value="1"/>
</dbReference>
<evidence type="ECO:0000256" key="7">
    <source>
        <dbReference type="RuleBase" id="RU362125"/>
    </source>
</evidence>
<dbReference type="InterPro" id="IPR009100">
    <property type="entry name" value="AcylCoA_DH/oxidase_NM_dom_sf"/>
</dbReference>
<keyword evidence="5 7" id="KW-0560">Oxidoreductase</keyword>
<dbReference type="PANTHER" id="PTHR43884:SF12">
    <property type="entry name" value="ISOVALERYL-COA DEHYDROGENASE, MITOCHONDRIAL-RELATED"/>
    <property type="match status" value="1"/>
</dbReference>
<evidence type="ECO:0000256" key="2">
    <source>
        <dbReference type="ARBA" id="ARBA00009347"/>
    </source>
</evidence>
<dbReference type="FunFam" id="2.40.110.10:FF:000006">
    <property type="entry name" value="very long-chain specific acyl-CoA dehydrogenase, mitochondrial"/>
    <property type="match status" value="1"/>
</dbReference>
<evidence type="ECO:0000256" key="4">
    <source>
        <dbReference type="ARBA" id="ARBA00022827"/>
    </source>
</evidence>
<dbReference type="InterPro" id="IPR006089">
    <property type="entry name" value="Acyl-CoA_DH_CS"/>
</dbReference>
<dbReference type="RefSeq" id="WP_012631801.1">
    <property type="nucleotide sequence ID" value="NC_011891.1"/>
</dbReference>
<dbReference type="Pfam" id="PF00441">
    <property type="entry name" value="Acyl-CoA_dh_1"/>
    <property type="match status" value="1"/>
</dbReference>
<dbReference type="KEGG" id="acp:A2cp1_0390"/>
<dbReference type="FunFam" id="1.10.540.10:FF:000001">
    <property type="entry name" value="Very long-chain-specific acyl-CoA dehydrogenase, mitochondrial"/>
    <property type="match status" value="1"/>
</dbReference>
<dbReference type="Gene3D" id="1.20.140.10">
    <property type="entry name" value="Butyryl-CoA Dehydrogenase, subunit A, domain 3"/>
    <property type="match status" value="2"/>
</dbReference>
<evidence type="ECO:0000256" key="6">
    <source>
        <dbReference type="ARBA" id="ARBA00052546"/>
    </source>
</evidence>
<dbReference type="PROSITE" id="PS00072">
    <property type="entry name" value="ACYL_COA_DH_1"/>
    <property type="match status" value="1"/>
</dbReference>
<accession>B8JAT6</accession>
<feature type="domain" description="Acyl-CoA oxidase/dehydrogenase middle" evidence="9">
    <location>
        <begin position="143"/>
        <end position="235"/>
    </location>
</feature>
<feature type="domain" description="Acyl-CoA dehydrogenase-like C-terminal" evidence="11">
    <location>
        <begin position="460"/>
        <end position="563"/>
    </location>
</feature>
<name>B8JAT6_ANAD2</name>
<evidence type="ECO:0000259" key="8">
    <source>
        <dbReference type="Pfam" id="PF00441"/>
    </source>
</evidence>
<evidence type="ECO:0000256" key="5">
    <source>
        <dbReference type="ARBA" id="ARBA00023002"/>
    </source>
</evidence>
<organism evidence="12 13">
    <name type="scientific">Anaeromyxobacter dehalogenans (strain ATCC BAA-258 / DSM 21875 / 2CP-1)</name>
    <dbReference type="NCBI Taxonomy" id="455488"/>
    <lineage>
        <taxon>Bacteria</taxon>
        <taxon>Pseudomonadati</taxon>
        <taxon>Myxococcota</taxon>
        <taxon>Myxococcia</taxon>
        <taxon>Myxococcales</taxon>
        <taxon>Cystobacterineae</taxon>
        <taxon>Anaeromyxobacteraceae</taxon>
        <taxon>Anaeromyxobacter</taxon>
    </lineage>
</organism>
<comment type="cofactor">
    <cofactor evidence="1 7">
        <name>FAD</name>
        <dbReference type="ChEBI" id="CHEBI:57692"/>
    </cofactor>
</comment>
<evidence type="ECO:0000256" key="3">
    <source>
        <dbReference type="ARBA" id="ARBA00022630"/>
    </source>
</evidence>
<dbReference type="InterPro" id="IPR009075">
    <property type="entry name" value="AcylCo_DH/oxidase_C"/>
</dbReference>
<dbReference type="AlphaFoldDB" id="B8JAT6"/>
<dbReference type="Gene3D" id="1.10.540.10">
    <property type="entry name" value="Acyl-CoA dehydrogenase/oxidase, N-terminal domain"/>
    <property type="match status" value="1"/>
</dbReference>
<keyword evidence="4 7" id="KW-0274">FAD</keyword>
<protein>
    <submittedName>
        <fullName evidence="12">Acyl-CoA dehydrogenase domain protein</fullName>
    </submittedName>
</protein>
<sequence>MARLLKGAEYLISEATKDDVFTPEDFTEEQRQIAETAEQFAESEALPAEHALEQHEPGVAAALMRKAGDAGLLMIDAPEAYGGLALDKATSMLAAERMGTGGAFSVSYAAHTGIGTLPLVYYGTDAQKDRYLTKLVTGEWAAAYCLTEPEAGSDAMGGKATATLSPDGKHYLLDGTKQFITNGSFANLFTVFAKVDRKHFTAFLVERTFPGVTVGPEEKKLGIKGSSTTSVIFESAKVPVENVLGEIGKGHKIAFNVLNVGRFKLGAAVTGAAKLALATGAAYANARKQFGTPIARFGAIREKLADQAAAVYASESLIYRLAGLIDDRLATIPADQPGYYEAYQQGIEEYAIECAIAKVFCSEVLADVVDEVVQIHGGYGFIQEYPAEKYYRDERINRIFEGTNEINRLLVPGTILRRALKGELPLQREVMKAMDALMNPSLDEADPAVPFAAEKATVANLKRAFLVVAGAAVQKYGEALKDEQEVLLALADVAIQAFAAESVVLRAEKTASTQPEARRALAAAAVKVHTFAAAEKAATAARRAAFYVGEGDTLTILLGGIRRFSKYDAAGLLQAKRRLADAVLESERYPF</sequence>
<evidence type="ECO:0000313" key="13">
    <source>
        <dbReference type="Proteomes" id="UP000007089"/>
    </source>
</evidence>
<keyword evidence="13" id="KW-1185">Reference proteome</keyword>
<dbReference type="EMBL" id="CP001359">
    <property type="protein sequence ID" value="ACL63747.1"/>
    <property type="molecule type" value="Genomic_DNA"/>
</dbReference>
<evidence type="ECO:0000259" key="10">
    <source>
        <dbReference type="Pfam" id="PF02771"/>
    </source>
</evidence>
<dbReference type="InterPro" id="IPR049426">
    <property type="entry name" value="Acyl-CoA-dh-like_C"/>
</dbReference>
<gene>
    <name evidence="12" type="ordered locus">A2cp1_0390</name>
</gene>
<evidence type="ECO:0000259" key="11">
    <source>
        <dbReference type="Pfam" id="PF21263"/>
    </source>
</evidence>
<dbReference type="PROSITE" id="PS00073">
    <property type="entry name" value="ACYL_COA_DH_2"/>
    <property type="match status" value="1"/>
</dbReference>
<proteinExistence type="inferred from homology"/>
<dbReference type="Pfam" id="PF02771">
    <property type="entry name" value="Acyl-CoA_dh_N"/>
    <property type="match status" value="1"/>
</dbReference>
<evidence type="ECO:0000259" key="9">
    <source>
        <dbReference type="Pfam" id="PF02770"/>
    </source>
</evidence>
<dbReference type="Pfam" id="PF02770">
    <property type="entry name" value="Acyl-CoA_dh_M"/>
    <property type="match status" value="1"/>
</dbReference>
<dbReference type="InterPro" id="IPR046373">
    <property type="entry name" value="Acyl-CoA_Oxase/DH_mid-dom_sf"/>
</dbReference>
<comment type="catalytic activity">
    <reaction evidence="6">
        <text>a 2,3-saturated acyl-CoA + A = a 2,3-dehydroacyl-CoA + AH2</text>
        <dbReference type="Rhea" id="RHEA:48608"/>
        <dbReference type="ChEBI" id="CHEBI:13193"/>
        <dbReference type="ChEBI" id="CHEBI:17499"/>
        <dbReference type="ChEBI" id="CHEBI:60015"/>
        <dbReference type="ChEBI" id="CHEBI:65111"/>
    </reaction>
</comment>
<evidence type="ECO:0000256" key="1">
    <source>
        <dbReference type="ARBA" id="ARBA00001974"/>
    </source>
</evidence>
<evidence type="ECO:0000313" key="12">
    <source>
        <dbReference type="EMBL" id="ACL63747.1"/>
    </source>
</evidence>
<feature type="domain" description="Acyl-CoA dehydrogenase/oxidase C-terminal" evidence="8">
    <location>
        <begin position="248"/>
        <end position="411"/>
    </location>
</feature>
<dbReference type="InterPro" id="IPR037069">
    <property type="entry name" value="AcylCoA_DH/ox_N_sf"/>
</dbReference>
<dbReference type="HOGENOM" id="CLU_018204_3_3_7"/>
<reference evidence="12" key="1">
    <citation type="submission" date="2009-01" db="EMBL/GenBank/DDBJ databases">
        <title>Complete sequence of Anaeromyxobacter dehalogenans 2CP-1.</title>
        <authorList>
            <consortium name="US DOE Joint Genome Institute"/>
            <person name="Lucas S."/>
            <person name="Copeland A."/>
            <person name="Lapidus A."/>
            <person name="Glavina del Rio T."/>
            <person name="Dalin E."/>
            <person name="Tice H."/>
            <person name="Bruce D."/>
            <person name="Goodwin L."/>
            <person name="Pitluck S."/>
            <person name="Saunders E."/>
            <person name="Brettin T."/>
            <person name="Detter J.C."/>
            <person name="Han C."/>
            <person name="Larimer F."/>
            <person name="Land M."/>
            <person name="Hauser L."/>
            <person name="Kyrpides N."/>
            <person name="Ovchinnikova G."/>
            <person name="Beliaev A.S."/>
            <person name="Richardson P."/>
        </authorList>
    </citation>
    <scope>NUCLEOTIDE SEQUENCE</scope>
    <source>
        <strain evidence="12">2CP-1</strain>
    </source>
</reference>
<dbReference type="SUPFAM" id="SSF47203">
    <property type="entry name" value="Acyl-CoA dehydrogenase C-terminal domain-like"/>
    <property type="match status" value="1"/>
</dbReference>
<dbReference type="SUPFAM" id="SSF56645">
    <property type="entry name" value="Acyl-CoA dehydrogenase NM domain-like"/>
    <property type="match status" value="1"/>
</dbReference>
<dbReference type="FunFam" id="1.20.140.10:FF:000019">
    <property type="entry name" value="Acyl-CoA dehydrogenase"/>
    <property type="match status" value="1"/>
</dbReference>
<dbReference type="InterPro" id="IPR013786">
    <property type="entry name" value="AcylCoA_DH/ox_N"/>
</dbReference>
<dbReference type="Proteomes" id="UP000007089">
    <property type="component" value="Chromosome"/>
</dbReference>
<dbReference type="Pfam" id="PF21263">
    <property type="entry name" value="Acyl-CoA-dh_C"/>
    <property type="match status" value="1"/>
</dbReference>
<dbReference type="InterPro" id="IPR006091">
    <property type="entry name" value="Acyl-CoA_Oxase/DH_mid-dom"/>
</dbReference>
<keyword evidence="3 7" id="KW-0285">Flavoprotein</keyword>
<dbReference type="InterPro" id="IPR036250">
    <property type="entry name" value="AcylCo_DH-like_C"/>
</dbReference>
<dbReference type="GO" id="GO:0003995">
    <property type="term" value="F:acyl-CoA dehydrogenase activity"/>
    <property type="evidence" value="ECO:0007669"/>
    <property type="project" value="InterPro"/>
</dbReference>
<dbReference type="Gene3D" id="2.40.110.10">
    <property type="entry name" value="Butyryl-CoA Dehydrogenase, subunit A, domain 2"/>
    <property type="match status" value="1"/>
</dbReference>
<comment type="similarity">
    <text evidence="2 7">Belongs to the acyl-CoA dehydrogenase family.</text>
</comment>
<feature type="domain" description="Acyl-CoA dehydrogenase/oxidase N-terminal" evidence="10">
    <location>
        <begin position="27"/>
        <end position="139"/>
    </location>
</feature>
<dbReference type="GO" id="GO:0050660">
    <property type="term" value="F:flavin adenine dinucleotide binding"/>
    <property type="evidence" value="ECO:0007669"/>
    <property type="project" value="InterPro"/>
</dbReference>